<evidence type="ECO:0000256" key="1">
    <source>
        <dbReference type="ARBA" id="ARBA00001933"/>
    </source>
</evidence>
<dbReference type="GO" id="GO:0008483">
    <property type="term" value="F:transaminase activity"/>
    <property type="evidence" value="ECO:0007669"/>
    <property type="project" value="UniProtKB-KW"/>
</dbReference>
<evidence type="ECO:0000256" key="2">
    <source>
        <dbReference type="ARBA" id="ARBA00007441"/>
    </source>
</evidence>
<keyword evidence="5" id="KW-0663">Pyridoxal phosphate</keyword>
<keyword evidence="3 7" id="KW-0032">Aminotransferase</keyword>
<protein>
    <submittedName>
        <fullName evidence="7">Aminotransferase</fullName>
    </submittedName>
</protein>
<dbReference type="GO" id="GO:0006520">
    <property type="term" value="P:amino acid metabolic process"/>
    <property type="evidence" value="ECO:0007669"/>
    <property type="project" value="InterPro"/>
</dbReference>
<evidence type="ECO:0000313" key="7">
    <source>
        <dbReference type="EMBL" id="GHC56614.1"/>
    </source>
</evidence>
<dbReference type="InterPro" id="IPR015422">
    <property type="entry name" value="PyrdxlP-dep_Trfase_small"/>
</dbReference>
<dbReference type="CDD" id="cd00609">
    <property type="entry name" value="AAT_like"/>
    <property type="match status" value="1"/>
</dbReference>
<dbReference type="Gene3D" id="3.40.640.10">
    <property type="entry name" value="Type I PLP-dependent aspartate aminotransferase-like (Major domain)"/>
    <property type="match status" value="1"/>
</dbReference>
<dbReference type="InterPro" id="IPR004839">
    <property type="entry name" value="Aminotransferase_I/II_large"/>
</dbReference>
<evidence type="ECO:0000259" key="6">
    <source>
        <dbReference type="Pfam" id="PF00155"/>
    </source>
</evidence>
<evidence type="ECO:0000313" key="8">
    <source>
        <dbReference type="Proteomes" id="UP000608923"/>
    </source>
</evidence>
<dbReference type="InterPro" id="IPR015424">
    <property type="entry name" value="PyrdxlP-dep_Trfase"/>
</dbReference>
<accession>A0A8H9M1L5</accession>
<dbReference type="SUPFAM" id="SSF53383">
    <property type="entry name" value="PLP-dependent transferases"/>
    <property type="match status" value="1"/>
</dbReference>
<comment type="cofactor">
    <cofactor evidence="1">
        <name>pyridoxal 5'-phosphate</name>
        <dbReference type="ChEBI" id="CHEBI:597326"/>
    </cofactor>
</comment>
<feature type="domain" description="Aminotransferase class I/classII large" evidence="6">
    <location>
        <begin position="30"/>
        <end position="381"/>
    </location>
</feature>
<evidence type="ECO:0000256" key="5">
    <source>
        <dbReference type="ARBA" id="ARBA00022898"/>
    </source>
</evidence>
<dbReference type="RefSeq" id="WP_229841430.1">
    <property type="nucleotide sequence ID" value="NZ_BMZN01000005.1"/>
</dbReference>
<evidence type="ECO:0000256" key="3">
    <source>
        <dbReference type="ARBA" id="ARBA00022576"/>
    </source>
</evidence>
<dbReference type="AlphaFoldDB" id="A0A8H9M1L5"/>
<keyword evidence="8" id="KW-1185">Reference proteome</keyword>
<dbReference type="Proteomes" id="UP000608923">
    <property type="component" value="Unassembled WGS sequence"/>
</dbReference>
<reference evidence="8" key="1">
    <citation type="journal article" date="2019" name="Int. J. Syst. Evol. Microbiol.">
        <title>The Global Catalogue of Microorganisms (GCM) 10K type strain sequencing project: providing services to taxonomists for standard genome sequencing and annotation.</title>
        <authorList>
            <consortium name="The Broad Institute Genomics Platform"/>
            <consortium name="The Broad Institute Genome Sequencing Center for Infectious Disease"/>
            <person name="Wu L."/>
            <person name="Ma J."/>
        </authorList>
    </citation>
    <scope>NUCLEOTIDE SEQUENCE [LARGE SCALE GENOMIC DNA]</scope>
    <source>
        <strain evidence="8">KCTC 42083</strain>
    </source>
</reference>
<keyword evidence="4 7" id="KW-0808">Transferase</keyword>
<evidence type="ECO:0000256" key="4">
    <source>
        <dbReference type="ARBA" id="ARBA00022679"/>
    </source>
</evidence>
<dbReference type="PANTHER" id="PTHR46383:SF1">
    <property type="entry name" value="ASPARTATE AMINOTRANSFERASE"/>
    <property type="match status" value="1"/>
</dbReference>
<sequence>MKLAKRITGTSLKSFGMYEQAARLQGDTSDLIHLEVGRPHADTPVAIKQAAADALMRGEVHYSDLRGVPALREALAAKLRTQNKLDVGPDDVLVTNGLTHASFAAFFATLDEGDEVILLSPHYPQHIGKIELAGAKPVLVPLNREQDFAIDPAAIEAAITPHTRMVVLVNPANPTGRVYRRSELEALAQLAIKHDLIVVSDEVYEDITYDGAEHISIASLPGMQERSVSMFAFTKSYAMDGWRIGYLAAPAWLMPGLLKITANDVTHVNTFIQAGALEAVVGQKTALREMIAEDDTKRRMMLQRLNALPNVSCAHVEGTIYAFADVRATGVPSQELAERLLNEARVVVEAGSFYGPQGEGFLRLCFGSASYEQIEQAMDRLQFFFAQLETQASPSAA</sequence>
<dbReference type="GO" id="GO:0030170">
    <property type="term" value="F:pyridoxal phosphate binding"/>
    <property type="evidence" value="ECO:0007669"/>
    <property type="project" value="InterPro"/>
</dbReference>
<gene>
    <name evidence="7" type="ORF">GCM10010096_31940</name>
</gene>
<dbReference type="Pfam" id="PF00155">
    <property type="entry name" value="Aminotran_1_2"/>
    <property type="match status" value="1"/>
</dbReference>
<name>A0A8H9M1L5_9BURK</name>
<dbReference type="FunFam" id="3.40.640.10:FF:000033">
    <property type="entry name" value="Aspartate aminotransferase"/>
    <property type="match status" value="1"/>
</dbReference>
<dbReference type="InterPro" id="IPR050596">
    <property type="entry name" value="AspAT/PAT-like"/>
</dbReference>
<dbReference type="PANTHER" id="PTHR46383">
    <property type="entry name" value="ASPARTATE AMINOTRANSFERASE"/>
    <property type="match status" value="1"/>
</dbReference>
<dbReference type="EMBL" id="BMZN01000005">
    <property type="protein sequence ID" value="GHC56614.1"/>
    <property type="molecule type" value="Genomic_DNA"/>
</dbReference>
<dbReference type="Gene3D" id="3.90.1150.10">
    <property type="entry name" value="Aspartate Aminotransferase, domain 1"/>
    <property type="match status" value="1"/>
</dbReference>
<proteinExistence type="inferred from homology"/>
<dbReference type="InterPro" id="IPR015421">
    <property type="entry name" value="PyrdxlP-dep_Trfase_major"/>
</dbReference>
<comment type="similarity">
    <text evidence="2">Belongs to the class-I pyridoxal-phosphate-dependent aminotransferase family.</text>
</comment>
<organism evidence="7 8">
    <name type="scientific">Alcaligenes pakistanensis</name>
    <dbReference type="NCBI Taxonomy" id="1482717"/>
    <lineage>
        <taxon>Bacteria</taxon>
        <taxon>Pseudomonadati</taxon>
        <taxon>Pseudomonadota</taxon>
        <taxon>Betaproteobacteria</taxon>
        <taxon>Burkholderiales</taxon>
        <taxon>Alcaligenaceae</taxon>
        <taxon>Alcaligenes</taxon>
    </lineage>
</organism>
<comment type="caution">
    <text evidence="7">The sequence shown here is derived from an EMBL/GenBank/DDBJ whole genome shotgun (WGS) entry which is preliminary data.</text>
</comment>